<evidence type="ECO:0000256" key="1">
    <source>
        <dbReference type="ARBA" id="ARBA00004334"/>
    </source>
</evidence>
<comment type="caution">
    <text evidence="11">The sequence shown here is derived from an EMBL/GenBank/DDBJ whole genome shotgun (WGS) entry which is preliminary data.</text>
</comment>
<name>A0A835XFJ2_9CHLO</name>
<dbReference type="GO" id="GO:0009654">
    <property type="term" value="C:photosystem II oxygen evolving complex"/>
    <property type="evidence" value="ECO:0007669"/>
    <property type="project" value="InterPro"/>
</dbReference>
<comment type="similarity">
    <text evidence="2">Belongs to the psbR family.</text>
</comment>
<evidence type="ECO:0000256" key="6">
    <source>
        <dbReference type="ARBA" id="ARBA00022946"/>
    </source>
</evidence>
<evidence type="ECO:0000256" key="7">
    <source>
        <dbReference type="ARBA" id="ARBA00023078"/>
    </source>
</evidence>
<proteinExistence type="inferred from homology"/>
<keyword evidence="9" id="KW-0604">Photosystem II</keyword>
<keyword evidence="10" id="KW-1133">Transmembrane helix</keyword>
<keyword evidence="5" id="KW-0934">Plastid</keyword>
<dbReference type="AlphaFoldDB" id="A0A835XFJ2"/>
<keyword evidence="12" id="KW-1185">Reference proteome</keyword>
<dbReference type="InterPro" id="IPR006814">
    <property type="entry name" value="PSII_PsbR"/>
</dbReference>
<evidence type="ECO:0000256" key="4">
    <source>
        <dbReference type="ARBA" id="ARBA00022531"/>
    </source>
</evidence>
<dbReference type="Pfam" id="PF04725">
    <property type="entry name" value="PsbR"/>
    <property type="match status" value="1"/>
</dbReference>
<dbReference type="EMBL" id="JAEHOE010000170">
    <property type="protein sequence ID" value="KAG2483632.1"/>
    <property type="molecule type" value="Genomic_DNA"/>
</dbReference>
<evidence type="ECO:0000313" key="12">
    <source>
        <dbReference type="Proteomes" id="UP000612055"/>
    </source>
</evidence>
<reference evidence="11" key="1">
    <citation type="journal article" date="2020" name="bioRxiv">
        <title>Comparative genomics of Chlamydomonas.</title>
        <authorList>
            <person name="Craig R.J."/>
            <person name="Hasan A.R."/>
            <person name="Ness R.W."/>
            <person name="Keightley P.D."/>
        </authorList>
    </citation>
    <scope>NUCLEOTIDE SEQUENCE</scope>
    <source>
        <strain evidence="11">CCAP 11/70</strain>
    </source>
</reference>
<organism evidence="11 12">
    <name type="scientific">Edaphochlamys debaryana</name>
    <dbReference type="NCBI Taxonomy" id="47281"/>
    <lineage>
        <taxon>Eukaryota</taxon>
        <taxon>Viridiplantae</taxon>
        <taxon>Chlorophyta</taxon>
        <taxon>core chlorophytes</taxon>
        <taxon>Chlorophyceae</taxon>
        <taxon>CS clade</taxon>
        <taxon>Chlamydomonadales</taxon>
        <taxon>Chlamydomonadales incertae sedis</taxon>
        <taxon>Edaphochlamys</taxon>
    </lineage>
</organism>
<dbReference type="GO" id="GO:0015979">
    <property type="term" value="P:photosynthesis"/>
    <property type="evidence" value="ECO:0007669"/>
    <property type="project" value="UniProtKB-KW"/>
</dbReference>
<keyword evidence="8 10" id="KW-0472">Membrane</keyword>
<comment type="subcellular location">
    <subcellularLocation>
        <location evidence="1">Plastid</location>
        <location evidence="1">Chloroplast thylakoid membrane</location>
    </subcellularLocation>
</comment>
<keyword evidence="7" id="KW-0793">Thylakoid</keyword>
<accession>A0A835XFJ2</accession>
<evidence type="ECO:0008006" key="13">
    <source>
        <dbReference type="Google" id="ProtNLM"/>
    </source>
</evidence>
<dbReference type="PANTHER" id="PTHR34369:SF7">
    <property type="entry name" value="PHOTOSYSTEM II 10 KDA POLYPEPTIDE, CHLOROPLASTIC"/>
    <property type="match status" value="1"/>
</dbReference>
<keyword evidence="6" id="KW-0809">Transit peptide</keyword>
<sequence>MATVQLAPRGLAPLRARVSSRRTVKPVASGGGKIDITKVGLNSIEDPVIQQNLMGRSRYMAKKDWKDASGRKGKGYGVFRFQDKYGANVDGYSPIYTPDQWAETGDSYSLGTKGLLAWGGLVLVLLAVGVNLIISTSQLGA</sequence>
<keyword evidence="3" id="KW-0150">Chloroplast</keyword>
<keyword evidence="10" id="KW-0812">Transmembrane</keyword>
<dbReference type="PANTHER" id="PTHR34369">
    <property type="entry name" value="PHOTOSYSTEM II 10 KDA POLYPEPTIDE, CHLOROPLASTIC"/>
    <property type="match status" value="1"/>
</dbReference>
<evidence type="ECO:0000256" key="5">
    <source>
        <dbReference type="ARBA" id="ARBA00022640"/>
    </source>
</evidence>
<dbReference type="Proteomes" id="UP000612055">
    <property type="component" value="Unassembled WGS sequence"/>
</dbReference>
<evidence type="ECO:0000256" key="9">
    <source>
        <dbReference type="ARBA" id="ARBA00023276"/>
    </source>
</evidence>
<protein>
    <recommendedName>
        <fullName evidence="13">Photosystem II 10 kDa polypeptide, chloroplastic</fullName>
    </recommendedName>
</protein>
<evidence type="ECO:0000313" key="11">
    <source>
        <dbReference type="EMBL" id="KAG2483632.1"/>
    </source>
</evidence>
<dbReference type="GO" id="GO:0009535">
    <property type="term" value="C:chloroplast thylakoid membrane"/>
    <property type="evidence" value="ECO:0007669"/>
    <property type="project" value="UniProtKB-SubCell"/>
</dbReference>
<evidence type="ECO:0000256" key="3">
    <source>
        <dbReference type="ARBA" id="ARBA00022528"/>
    </source>
</evidence>
<gene>
    <name evidence="11" type="ORF">HYH03_017510</name>
</gene>
<evidence type="ECO:0000256" key="2">
    <source>
        <dbReference type="ARBA" id="ARBA00006659"/>
    </source>
</evidence>
<dbReference type="OrthoDB" id="496093at2759"/>
<feature type="transmembrane region" description="Helical" evidence="10">
    <location>
        <begin position="115"/>
        <end position="134"/>
    </location>
</feature>
<evidence type="ECO:0000256" key="8">
    <source>
        <dbReference type="ARBA" id="ARBA00023136"/>
    </source>
</evidence>
<evidence type="ECO:0000256" key="10">
    <source>
        <dbReference type="SAM" id="Phobius"/>
    </source>
</evidence>
<keyword evidence="4" id="KW-0602">Photosynthesis</keyword>